<sequence>ELDPKKLFYENVHFLVEDYERKQKRLTGKNELTADEYRVIITKALIDIEKYLSYYEKHLTDYSFPAPDYSLVEDAKEYSIWDQEL</sequence>
<dbReference type="AlphaFoldDB" id="A0A9N9J9J8"/>
<dbReference type="EMBL" id="CAJVQA010022008">
    <property type="protein sequence ID" value="CAG8771591.1"/>
    <property type="molecule type" value="Genomic_DNA"/>
</dbReference>
<protein>
    <submittedName>
        <fullName evidence="1">17166_t:CDS:1</fullName>
    </submittedName>
</protein>
<evidence type="ECO:0000313" key="2">
    <source>
        <dbReference type="Proteomes" id="UP000789759"/>
    </source>
</evidence>
<organism evidence="1 2">
    <name type="scientific">Cetraspora pellucida</name>
    <dbReference type="NCBI Taxonomy" id="1433469"/>
    <lineage>
        <taxon>Eukaryota</taxon>
        <taxon>Fungi</taxon>
        <taxon>Fungi incertae sedis</taxon>
        <taxon>Mucoromycota</taxon>
        <taxon>Glomeromycotina</taxon>
        <taxon>Glomeromycetes</taxon>
        <taxon>Diversisporales</taxon>
        <taxon>Gigasporaceae</taxon>
        <taxon>Cetraspora</taxon>
    </lineage>
</organism>
<gene>
    <name evidence="1" type="ORF">CPELLU_LOCUS15908</name>
</gene>
<evidence type="ECO:0000313" key="1">
    <source>
        <dbReference type="EMBL" id="CAG8771591.1"/>
    </source>
</evidence>
<proteinExistence type="predicted"/>
<feature type="non-terminal residue" evidence="1">
    <location>
        <position position="1"/>
    </location>
</feature>
<dbReference type="OrthoDB" id="2479577at2759"/>
<keyword evidence="2" id="KW-1185">Reference proteome</keyword>
<dbReference type="Proteomes" id="UP000789759">
    <property type="component" value="Unassembled WGS sequence"/>
</dbReference>
<name>A0A9N9J9J8_9GLOM</name>
<accession>A0A9N9J9J8</accession>
<reference evidence="1" key="1">
    <citation type="submission" date="2021-06" db="EMBL/GenBank/DDBJ databases">
        <authorList>
            <person name="Kallberg Y."/>
            <person name="Tangrot J."/>
            <person name="Rosling A."/>
        </authorList>
    </citation>
    <scope>NUCLEOTIDE SEQUENCE</scope>
    <source>
        <strain evidence="1">FL966</strain>
    </source>
</reference>
<comment type="caution">
    <text evidence="1">The sequence shown here is derived from an EMBL/GenBank/DDBJ whole genome shotgun (WGS) entry which is preliminary data.</text>
</comment>